<gene>
    <name evidence="3" type="primary">LOC106000253</name>
</gene>
<dbReference type="KEGG" id="dord:106000253"/>
<dbReference type="InParanoid" id="A0A1S3GQJ3"/>
<feature type="compositionally biased region" description="Polar residues" evidence="1">
    <location>
        <begin position="106"/>
        <end position="119"/>
    </location>
</feature>
<dbReference type="GeneID" id="106000253"/>
<accession>A0A1S3GQJ3</accession>
<feature type="compositionally biased region" description="Basic and acidic residues" evidence="1">
    <location>
        <begin position="76"/>
        <end position="90"/>
    </location>
</feature>
<sequence>MSAKEHVRGPPGLASTCSRQPPKPTLVPKRPPPAPPAAMSSPAAAVPVYPQQTPDQLQLPPPAKPLPKLKPTQEGPEGRTEESGERETRQGGRLGRAGGQTVPEGSAQQSAQRPTSTPAGDNLAH</sequence>
<evidence type="ECO:0000256" key="1">
    <source>
        <dbReference type="SAM" id="MobiDB-lite"/>
    </source>
</evidence>
<reference evidence="3" key="1">
    <citation type="submission" date="2025-08" db="UniProtKB">
        <authorList>
            <consortium name="RefSeq"/>
        </authorList>
    </citation>
    <scope>IDENTIFICATION</scope>
    <source>
        <tissue evidence="3">Kidney</tissue>
    </source>
</reference>
<evidence type="ECO:0000313" key="2">
    <source>
        <dbReference type="Proteomes" id="UP000081671"/>
    </source>
</evidence>
<dbReference type="RefSeq" id="XP_012890955.1">
    <property type="nucleotide sequence ID" value="XM_013035501.1"/>
</dbReference>
<evidence type="ECO:0000313" key="3">
    <source>
        <dbReference type="RefSeq" id="XP_012890955.1"/>
    </source>
</evidence>
<name>A0A1S3GQJ3_DIPOR</name>
<organism evidence="2 3">
    <name type="scientific">Dipodomys ordii</name>
    <name type="common">Ord's kangaroo rat</name>
    <dbReference type="NCBI Taxonomy" id="10020"/>
    <lineage>
        <taxon>Eukaryota</taxon>
        <taxon>Metazoa</taxon>
        <taxon>Chordata</taxon>
        <taxon>Craniata</taxon>
        <taxon>Vertebrata</taxon>
        <taxon>Euteleostomi</taxon>
        <taxon>Mammalia</taxon>
        <taxon>Eutheria</taxon>
        <taxon>Euarchontoglires</taxon>
        <taxon>Glires</taxon>
        <taxon>Rodentia</taxon>
        <taxon>Castorimorpha</taxon>
        <taxon>Heteromyidae</taxon>
        <taxon>Dipodomyinae</taxon>
        <taxon>Dipodomys</taxon>
    </lineage>
</organism>
<dbReference type="Proteomes" id="UP000081671">
    <property type="component" value="Unplaced"/>
</dbReference>
<proteinExistence type="predicted"/>
<dbReference type="AlphaFoldDB" id="A0A1S3GQJ3"/>
<keyword evidence="2" id="KW-1185">Reference proteome</keyword>
<feature type="compositionally biased region" description="Pro residues" evidence="1">
    <location>
        <begin position="21"/>
        <end position="36"/>
    </location>
</feature>
<feature type="compositionally biased region" description="Low complexity" evidence="1">
    <location>
        <begin position="37"/>
        <end position="58"/>
    </location>
</feature>
<feature type="region of interest" description="Disordered" evidence="1">
    <location>
        <begin position="1"/>
        <end position="125"/>
    </location>
</feature>
<protein>
    <submittedName>
        <fullName evidence="3">Disintegrin and metalloproteinase domain-containing protein 8-like</fullName>
    </submittedName>
</protein>